<dbReference type="GO" id="GO:0009002">
    <property type="term" value="F:serine-type D-Ala-D-Ala carboxypeptidase activity"/>
    <property type="evidence" value="ECO:0007669"/>
    <property type="project" value="InterPro"/>
</dbReference>
<evidence type="ECO:0000313" key="13">
    <source>
        <dbReference type="Proteomes" id="UP000002964"/>
    </source>
</evidence>
<dbReference type="InterPro" id="IPR018044">
    <property type="entry name" value="Peptidase_S11"/>
</dbReference>
<organism evidence="12 13">
    <name type="scientific">Thiorhodovibrio frisius</name>
    <dbReference type="NCBI Taxonomy" id="631362"/>
    <lineage>
        <taxon>Bacteria</taxon>
        <taxon>Pseudomonadati</taxon>
        <taxon>Pseudomonadota</taxon>
        <taxon>Gammaproteobacteria</taxon>
        <taxon>Chromatiales</taxon>
        <taxon>Chromatiaceae</taxon>
        <taxon>Thiorhodovibrio</taxon>
    </lineage>
</organism>
<evidence type="ECO:0000256" key="6">
    <source>
        <dbReference type="ARBA" id="ARBA00023316"/>
    </source>
</evidence>
<evidence type="ECO:0000256" key="2">
    <source>
        <dbReference type="ARBA" id="ARBA00022729"/>
    </source>
</evidence>
<evidence type="ECO:0000256" key="7">
    <source>
        <dbReference type="PIRSR" id="PIRSR618044-1"/>
    </source>
</evidence>
<keyword evidence="2" id="KW-0732">Signal</keyword>
<dbReference type="STRING" id="631362.Thi970DRAFT_04993"/>
<feature type="active site" evidence="7">
    <location>
        <position position="212"/>
    </location>
</feature>
<dbReference type="HOGENOM" id="CLU_027070_0_3_6"/>
<keyword evidence="10" id="KW-1133">Transmembrane helix</keyword>
<keyword evidence="5" id="KW-0573">Peptidoglycan synthesis</keyword>
<comment type="similarity">
    <text evidence="1 9">Belongs to the peptidase S11 family.</text>
</comment>
<dbReference type="MEROPS" id="S11.007"/>
<dbReference type="GO" id="GO:0006508">
    <property type="term" value="P:proteolysis"/>
    <property type="evidence" value="ECO:0007669"/>
    <property type="project" value="InterPro"/>
</dbReference>
<evidence type="ECO:0000256" key="10">
    <source>
        <dbReference type="SAM" id="Phobius"/>
    </source>
</evidence>
<dbReference type="AlphaFoldDB" id="H8Z8R3"/>
<dbReference type="PANTHER" id="PTHR21581:SF26">
    <property type="entry name" value="D-ALANYL-D-ALANINE ENDOPEPTIDASE"/>
    <property type="match status" value="1"/>
</dbReference>
<reference evidence="12 13" key="2">
    <citation type="submission" date="2011-11" db="EMBL/GenBank/DDBJ databases">
        <authorList>
            <consortium name="US DOE Joint Genome Institute"/>
            <person name="Lucas S."/>
            <person name="Han J."/>
            <person name="Lapidus A."/>
            <person name="Cheng J.-F."/>
            <person name="Goodwin L."/>
            <person name="Pitluck S."/>
            <person name="Peters L."/>
            <person name="Ovchinnikova G."/>
            <person name="Zhang X."/>
            <person name="Detter J.C."/>
            <person name="Han C."/>
            <person name="Tapia R."/>
            <person name="Land M."/>
            <person name="Hauser L."/>
            <person name="Kyrpides N."/>
            <person name="Ivanova N."/>
            <person name="Pagani I."/>
            <person name="Vogl K."/>
            <person name="Liu Z."/>
            <person name="Overmann J."/>
            <person name="Frigaard N.-U."/>
            <person name="Bryant D."/>
            <person name="Woyke T."/>
        </authorList>
    </citation>
    <scope>NUCLEOTIDE SEQUENCE [LARGE SCALE GENOMIC DNA]</scope>
    <source>
        <strain evidence="12 13">970</strain>
    </source>
</reference>
<feature type="active site" description="Proton acceptor" evidence="7">
    <location>
        <position position="157"/>
    </location>
</feature>
<dbReference type="PANTHER" id="PTHR21581">
    <property type="entry name" value="D-ALANYL-D-ALANINE CARBOXYPEPTIDASE"/>
    <property type="match status" value="1"/>
</dbReference>
<accession>H8Z8R3</accession>
<feature type="active site" description="Acyl-ester intermediate" evidence="7">
    <location>
        <position position="154"/>
    </location>
</feature>
<keyword evidence="13" id="KW-1185">Reference proteome</keyword>
<evidence type="ECO:0000256" key="3">
    <source>
        <dbReference type="ARBA" id="ARBA00022801"/>
    </source>
</evidence>
<dbReference type="Gene3D" id="3.40.710.10">
    <property type="entry name" value="DD-peptidase/beta-lactamase superfamily"/>
    <property type="match status" value="1"/>
</dbReference>
<keyword evidence="10" id="KW-0472">Membrane</keyword>
<feature type="transmembrane region" description="Helical" evidence="10">
    <location>
        <begin position="50"/>
        <end position="73"/>
    </location>
</feature>
<evidence type="ECO:0000256" key="9">
    <source>
        <dbReference type="RuleBase" id="RU004016"/>
    </source>
</evidence>
<dbReference type="InterPro" id="IPR001967">
    <property type="entry name" value="Peptidase_S11_N"/>
</dbReference>
<dbReference type="GO" id="GO:0008360">
    <property type="term" value="P:regulation of cell shape"/>
    <property type="evidence" value="ECO:0007669"/>
    <property type="project" value="UniProtKB-KW"/>
</dbReference>
<reference evidence="13" key="1">
    <citation type="submission" date="2011-06" db="EMBL/GenBank/DDBJ databases">
        <authorList>
            <consortium name="US DOE Joint Genome Institute (JGI-PGF)"/>
            <person name="Lucas S."/>
            <person name="Han J."/>
            <person name="Lapidus A."/>
            <person name="Cheng J.-F."/>
            <person name="Goodwin L."/>
            <person name="Pitluck S."/>
            <person name="Peters L."/>
            <person name="Land M.L."/>
            <person name="Hauser L."/>
            <person name="Vogl K."/>
            <person name="Liu Z."/>
            <person name="Overmann J."/>
            <person name="Frigaard N.-U."/>
            <person name="Bryant D.A."/>
            <person name="Woyke T.J."/>
        </authorList>
    </citation>
    <scope>NUCLEOTIDE SEQUENCE [LARGE SCALE GENOMIC DNA]</scope>
    <source>
        <strain evidence="13">970</strain>
    </source>
</reference>
<keyword evidence="3" id="KW-0378">Hydrolase</keyword>
<keyword evidence="6" id="KW-0961">Cell wall biogenesis/degradation</keyword>
<keyword evidence="10" id="KW-0812">Transmembrane</keyword>
<evidence type="ECO:0000259" key="11">
    <source>
        <dbReference type="Pfam" id="PF00768"/>
    </source>
</evidence>
<evidence type="ECO:0000256" key="1">
    <source>
        <dbReference type="ARBA" id="ARBA00007164"/>
    </source>
</evidence>
<proteinExistence type="inferred from homology"/>
<dbReference type="eggNOG" id="COG1686">
    <property type="taxonomic scope" value="Bacteria"/>
</dbReference>
<sequence length="375" mass="41615">MHIARACLNRFFNPDPTRNTKENLEMKGLQRLRHPLRYLAHRLPWQSGRILLLILLLATLMLVATSCASKYAYPAGDGTQRASVAMADAPAWSSPESGSSLDEWIRANLRPRASRWNQLDPSGLHLHAASALIVDEYGNRLYSKNAQQIRPIASITKLMTAMVVLDAGAPMTTRIKIIEDDRDRLRNSRSRLRLNEAILSRREMITVSVMSSDNRAAHALARTTFRGGTPAFIKAMNRKAISLGMLNTHFADSSGLNGNNRSTAEDLVKLVKAAASYPLIREITEQGEITVRPFADGTSLPYRNSNPLVRTPDWQVEVSKTGFINESGYCLAMQARIDNRPVIVILLNASARWATVSDSNQVRDWLLGQNQAAGS</sequence>
<gene>
    <name evidence="12" type="ORF">Thi970DRAFT_04993</name>
</gene>
<keyword evidence="12" id="KW-0121">Carboxypeptidase</keyword>
<dbReference type="GO" id="GO:0009252">
    <property type="term" value="P:peptidoglycan biosynthetic process"/>
    <property type="evidence" value="ECO:0007669"/>
    <property type="project" value="UniProtKB-KW"/>
</dbReference>
<dbReference type="SUPFAM" id="SSF56601">
    <property type="entry name" value="beta-lactamase/transpeptidase-like"/>
    <property type="match status" value="1"/>
</dbReference>
<feature type="binding site" evidence="8">
    <location>
        <position position="320"/>
    </location>
    <ligand>
        <name>substrate</name>
    </ligand>
</feature>
<evidence type="ECO:0000256" key="8">
    <source>
        <dbReference type="PIRSR" id="PIRSR618044-2"/>
    </source>
</evidence>
<protein>
    <submittedName>
        <fullName evidence="12">D-alanyl-D-alanine carboxypeptidase</fullName>
    </submittedName>
</protein>
<evidence type="ECO:0000256" key="5">
    <source>
        <dbReference type="ARBA" id="ARBA00022984"/>
    </source>
</evidence>
<dbReference type="PRINTS" id="PR00725">
    <property type="entry name" value="DADACBPTASE1"/>
</dbReference>
<keyword evidence="4" id="KW-0133">Cell shape</keyword>
<keyword evidence="12" id="KW-0645">Protease</keyword>
<dbReference type="GO" id="GO:0071555">
    <property type="term" value="P:cell wall organization"/>
    <property type="evidence" value="ECO:0007669"/>
    <property type="project" value="UniProtKB-KW"/>
</dbReference>
<dbReference type="EMBL" id="JH603171">
    <property type="protein sequence ID" value="EIC19468.1"/>
    <property type="molecule type" value="Genomic_DNA"/>
</dbReference>
<dbReference type="Proteomes" id="UP000002964">
    <property type="component" value="Unassembled WGS sequence"/>
</dbReference>
<feature type="domain" description="Peptidase S11 D-alanyl-D-alanine carboxypeptidase A N-terminal" evidence="11">
    <location>
        <begin position="124"/>
        <end position="350"/>
    </location>
</feature>
<dbReference type="InterPro" id="IPR012338">
    <property type="entry name" value="Beta-lactam/transpept-like"/>
</dbReference>
<evidence type="ECO:0000256" key="4">
    <source>
        <dbReference type="ARBA" id="ARBA00022960"/>
    </source>
</evidence>
<dbReference type="Pfam" id="PF00768">
    <property type="entry name" value="Peptidase_S11"/>
    <property type="match status" value="1"/>
</dbReference>
<evidence type="ECO:0000313" key="12">
    <source>
        <dbReference type="EMBL" id="EIC19468.1"/>
    </source>
</evidence>
<name>H8Z8R3_9GAMM</name>